<feature type="region of interest" description="Disordered" evidence="1">
    <location>
        <begin position="83"/>
        <end position="130"/>
    </location>
</feature>
<dbReference type="SMART" id="SM00454">
    <property type="entry name" value="SAM"/>
    <property type="match status" value="1"/>
</dbReference>
<comment type="caution">
    <text evidence="3">The sequence shown here is derived from an EMBL/GenBank/DDBJ whole genome shotgun (WGS) entry which is preliminary data.</text>
</comment>
<evidence type="ECO:0000313" key="3">
    <source>
        <dbReference type="EMBL" id="KAJ7317979.1"/>
    </source>
</evidence>
<dbReference type="Gene3D" id="1.10.150.50">
    <property type="entry name" value="Transcription Factor, Ets-1"/>
    <property type="match status" value="1"/>
</dbReference>
<dbReference type="SUPFAM" id="SSF47769">
    <property type="entry name" value="SAM/Pointed domain"/>
    <property type="match status" value="1"/>
</dbReference>
<dbReference type="GO" id="GO:0005737">
    <property type="term" value="C:cytoplasm"/>
    <property type="evidence" value="ECO:0007669"/>
    <property type="project" value="TreeGrafter"/>
</dbReference>
<dbReference type="PANTHER" id="PTHR16155:SF3">
    <property type="entry name" value="STERILE ALPHA MOTIF DOMAIN-CONTAINING PROTEIN 9-LIKE"/>
    <property type="match status" value="1"/>
</dbReference>
<dbReference type="OrthoDB" id="2337140at2759"/>
<reference evidence="3" key="1">
    <citation type="journal article" date="2023" name="DNA Res.">
        <title>Chromosome-level genome assembly of Phrynocephalus forsythii using third-generation DNA sequencing and Hi-C analysis.</title>
        <authorList>
            <person name="Qi Y."/>
            <person name="Zhao W."/>
            <person name="Zhao Y."/>
            <person name="Niu C."/>
            <person name="Cao S."/>
            <person name="Zhang Y."/>
        </authorList>
    </citation>
    <scope>NUCLEOTIDE SEQUENCE</scope>
    <source>
        <tissue evidence="3">Muscle</tissue>
    </source>
</reference>
<proteinExistence type="predicted"/>
<evidence type="ECO:0000256" key="1">
    <source>
        <dbReference type="SAM" id="MobiDB-lite"/>
    </source>
</evidence>
<feature type="domain" description="SAM" evidence="2">
    <location>
        <begin position="16"/>
        <end position="61"/>
    </location>
</feature>
<dbReference type="Proteomes" id="UP001142489">
    <property type="component" value="Unassembled WGS sequence"/>
</dbReference>
<name>A0A9Q0XL82_9SAUR</name>
<dbReference type="InterPro" id="IPR013761">
    <property type="entry name" value="SAM/pointed_sf"/>
</dbReference>
<keyword evidence="4" id="KW-1185">Reference proteome</keyword>
<dbReference type="InterPro" id="IPR001660">
    <property type="entry name" value="SAM"/>
</dbReference>
<dbReference type="EMBL" id="JAPFRF010000011">
    <property type="protein sequence ID" value="KAJ7317979.1"/>
    <property type="molecule type" value="Genomic_DNA"/>
</dbReference>
<evidence type="ECO:0000313" key="4">
    <source>
        <dbReference type="Proteomes" id="UP001142489"/>
    </source>
</evidence>
<accession>A0A9Q0XL82</accession>
<feature type="compositionally biased region" description="Basic and acidic residues" evidence="1">
    <location>
        <begin position="91"/>
        <end position="100"/>
    </location>
</feature>
<sequence length="914" mass="105116">MPLLFSDYKDLPLDEWQEHHVMCWLESIGIKKGYVEKLREEEVTGPTLRVLDEPFLKKMGMKQGQIHILMQKRNQLLQEKISKDVANAPRGDAKKTDESNGSKAEPKRKKKKPRPMVSSTEDPIGGGTEEIKLKQTDIKASSFVNGVSKPQCSGKKDMGHITDAASSTETTTDISDLDKPVCLSQFRPFNSDSVDFKYIRNAVLPPETGVKDLISPCHEYKSFATAAKLDRTRLQAKFAHEVIKFASACLNVRTNGTIHFGVMDRVEQKGWIHGQIVGVPVRDRDMYVDALDYIRKCFDPNVQDFAHQCIHPPVFIEVIQKDDHNKQSFVVEVDIEPLSFIVKGKFFQVCLPSFNEQSNKVNFEKNKTAFQRVGSKSEPVTSDDLVKFIQNLQEKDSWREKAESSAQNKQIETPQDLGRKLSVLLTDGKNYLDSSRWYILVTNKCGEEDLKSINFLMHMNIFCVFDFDEDSNVSGLHSKYKECHATTSHFLQNYSNNSKMSTTEFQKHLCLFFKKSWIFCNGRRDFLGNEDICDEDTWIKTKKKYMKKAVSFICDDLLPKGSFLVLFLLLSPVEKPIVDTFHEFYSELNGMDFIICLAESRENYDKWANLAQASCSIETLEKRSIVGMKLSHVDATIQNMLPSTTNCRHLPVSTKGLCALPSLEEEKMYSLEILCADQCDDIKLDLLSAKEIQEIDEHFYRGKKVIWKNFWLADKGKCEEIIEREACKEASRMLNDILSGNQFRYPVTKLKVYHHPGSGGSTIARQVLWKQRKDLRCAIIKTSYPVTTVCQHAVVFRHYDERDVKRSLPVLLLVEDYDEEYLEELYYSLTDAMGPNVRHPSKPSFILLCCKRSNVPDKFCKASYQDTVAVTHKLTDQEKNLFGRKLEKFEKRKDFKLEYILTFVLMSKEFETNM</sequence>
<organism evidence="3 4">
    <name type="scientific">Phrynocephalus forsythii</name>
    <dbReference type="NCBI Taxonomy" id="171643"/>
    <lineage>
        <taxon>Eukaryota</taxon>
        <taxon>Metazoa</taxon>
        <taxon>Chordata</taxon>
        <taxon>Craniata</taxon>
        <taxon>Vertebrata</taxon>
        <taxon>Euteleostomi</taxon>
        <taxon>Lepidosauria</taxon>
        <taxon>Squamata</taxon>
        <taxon>Bifurcata</taxon>
        <taxon>Unidentata</taxon>
        <taxon>Episquamata</taxon>
        <taxon>Toxicofera</taxon>
        <taxon>Iguania</taxon>
        <taxon>Acrodonta</taxon>
        <taxon>Agamidae</taxon>
        <taxon>Agaminae</taxon>
        <taxon>Phrynocephalus</taxon>
    </lineage>
</organism>
<evidence type="ECO:0000259" key="2">
    <source>
        <dbReference type="PROSITE" id="PS50105"/>
    </source>
</evidence>
<gene>
    <name evidence="3" type="ORF">JRQ81_004141</name>
</gene>
<dbReference type="AlphaFoldDB" id="A0A9Q0XL82"/>
<dbReference type="PANTHER" id="PTHR16155">
    <property type="entry name" value="DED DOMAIN-CONTAINING PROTEIN"/>
    <property type="match status" value="1"/>
</dbReference>
<dbReference type="PROSITE" id="PS50105">
    <property type="entry name" value="SAM_DOMAIN"/>
    <property type="match status" value="1"/>
</dbReference>
<protein>
    <recommendedName>
        <fullName evidence="2">SAM domain-containing protein</fullName>
    </recommendedName>
</protein>